<evidence type="ECO:0000313" key="2">
    <source>
        <dbReference type="EMBL" id="CAF1292480.1"/>
    </source>
</evidence>
<dbReference type="EMBL" id="CAJNOH010000032">
    <property type="protein sequence ID" value="CAF0785549.1"/>
    <property type="molecule type" value="Genomic_DNA"/>
</dbReference>
<dbReference type="Proteomes" id="UP000663854">
    <property type="component" value="Unassembled WGS sequence"/>
</dbReference>
<reference evidence="2" key="1">
    <citation type="submission" date="2021-02" db="EMBL/GenBank/DDBJ databases">
        <authorList>
            <person name="Nowell W R."/>
        </authorList>
    </citation>
    <scope>NUCLEOTIDE SEQUENCE</scope>
</reference>
<evidence type="ECO:0000313" key="1">
    <source>
        <dbReference type="EMBL" id="CAF0785549.1"/>
    </source>
</evidence>
<accession>A0A815D1H6</accession>
<name>A0A815D1H6_9BILA</name>
<evidence type="ECO:0000313" key="3">
    <source>
        <dbReference type="Proteomes" id="UP000663870"/>
    </source>
</evidence>
<organism evidence="2 3">
    <name type="scientific">Rotaria sordida</name>
    <dbReference type="NCBI Taxonomy" id="392033"/>
    <lineage>
        <taxon>Eukaryota</taxon>
        <taxon>Metazoa</taxon>
        <taxon>Spiralia</taxon>
        <taxon>Gnathifera</taxon>
        <taxon>Rotifera</taxon>
        <taxon>Eurotatoria</taxon>
        <taxon>Bdelloidea</taxon>
        <taxon>Philodinida</taxon>
        <taxon>Philodinidae</taxon>
        <taxon>Rotaria</taxon>
    </lineage>
</organism>
<comment type="caution">
    <text evidence="2">The sequence shown here is derived from an EMBL/GenBank/DDBJ whole genome shotgun (WGS) entry which is preliminary data.</text>
</comment>
<proteinExistence type="predicted"/>
<gene>
    <name evidence="2" type="ORF">JXQ802_LOCUS29068</name>
    <name evidence="1" type="ORF">PYM288_LOCUS3849</name>
</gene>
<dbReference type="EMBL" id="CAJNOL010001122">
    <property type="protein sequence ID" value="CAF1292480.1"/>
    <property type="molecule type" value="Genomic_DNA"/>
</dbReference>
<protein>
    <submittedName>
        <fullName evidence="2">Uncharacterized protein</fullName>
    </submittedName>
</protein>
<sequence length="83" mass="9774">MLPLLSTQEINEAFGNIIEEISNVHHSFLKLTDYILRTYIEEELFSRSFWNLVDLVDIQPKTNNHIEGYHGELNSHYQTRPSL</sequence>
<dbReference type="AlphaFoldDB" id="A0A815D1H6"/>
<keyword evidence="3" id="KW-1185">Reference proteome</keyword>
<dbReference type="Proteomes" id="UP000663870">
    <property type="component" value="Unassembled WGS sequence"/>
</dbReference>